<organism evidence="3 4">
    <name type="scientific">Cytospora schulzeri</name>
    <dbReference type="NCBI Taxonomy" id="448051"/>
    <lineage>
        <taxon>Eukaryota</taxon>
        <taxon>Fungi</taxon>
        <taxon>Dikarya</taxon>
        <taxon>Ascomycota</taxon>
        <taxon>Pezizomycotina</taxon>
        <taxon>Sordariomycetes</taxon>
        <taxon>Sordariomycetidae</taxon>
        <taxon>Diaporthales</taxon>
        <taxon>Cytosporaceae</taxon>
        <taxon>Cytospora</taxon>
    </lineage>
</organism>
<evidence type="ECO:0000313" key="4">
    <source>
        <dbReference type="Proteomes" id="UP000283895"/>
    </source>
</evidence>
<proteinExistence type="inferred from homology"/>
<dbReference type="OrthoDB" id="26970at2759"/>
<dbReference type="AlphaFoldDB" id="A0A423X5V4"/>
<feature type="region of interest" description="Disordered" evidence="2">
    <location>
        <begin position="662"/>
        <end position="705"/>
    </location>
</feature>
<evidence type="ECO:0000256" key="1">
    <source>
        <dbReference type="ARBA" id="ARBA00010098"/>
    </source>
</evidence>
<evidence type="ECO:0008006" key="5">
    <source>
        <dbReference type="Google" id="ProtNLM"/>
    </source>
</evidence>
<dbReference type="GO" id="GO:0005634">
    <property type="term" value="C:nucleus"/>
    <property type="evidence" value="ECO:0007669"/>
    <property type="project" value="TreeGrafter"/>
</dbReference>
<sequence length="705" mass="80602">MDPERARTITYWGQRVKARVPLKAERRSSPTPKSSALKSILRTATHLGRRAREEDEEEPQPESPIKRRKTVSFDMESNTVKSIGPGTPAEIKKKAADIKGVVLKALKENTMGDQEGYDTLKGIFENDRRRKPMTNSIRDDDEVDPADLIFYINALKACAPQIGRSCSGLVHEVLNIPWLGRPDDFVGAYIDFLANLVTGQSIYLSSVLTMLVEKFRCFKPSQWRSEDFPDVDCDLMRRRLHRALGHVLQLFPAARRVLLSLINKEFPFSDESNTIHMAFVQNLLRLREYAPDMGPEIMELITDRLVKIDVQIQVDLDEADDDVAAGVIQQLRSTSTEDAEIDDDISDVESVASDESDDRHELSGRIIKAAQHIQKMDSIMNTLFELYEPIFAEPDSESAGDVFENMLSEFVNIILPTYSSRHTQFIIFHFSQLSENLMDRFAGVLLDIAFGNQNSMVTRQNAAAYLASFAARGKKVPAESVRTICTVLIKHIDSYRYRHQATARPDLRRFTPYYALFQGLLYIFCFRWRDLVIDAPDAVDPDDAASYLGQELVWMEELYPLLRANIWSDFNPLRVCHPTIVQEFAKLAGHLGFMYVHDKIEANRRIYLSSYVSSSVEALRETASHNPYDESWLQLTPYFPFDPYQLPESRHWVDDDYVPYNPFPGLDDEDDSDDEGSLEGDETFDETFDEQFEEDTETDEGGLKR</sequence>
<dbReference type="InterPro" id="IPR007991">
    <property type="entry name" value="RNA_pol_I_trans_ini_fac_RRN3"/>
</dbReference>
<keyword evidence="4" id="KW-1185">Reference proteome</keyword>
<feature type="compositionally biased region" description="Acidic residues" evidence="2">
    <location>
        <begin position="666"/>
        <end position="705"/>
    </location>
</feature>
<comment type="caution">
    <text evidence="3">The sequence shown here is derived from an EMBL/GenBank/DDBJ whole genome shotgun (WGS) entry which is preliminary data.</text>
</comment>
<dbReference type="EMBL" id="LKEA01000002">
    <property type="protein sequence ID" value="ROW11050.1"/>
    <property type="molecule type" value="Genomic_DNA"/>
</dbReference>
<dbReference type="GO" id="GO:0006361">
    <property type="term" value="P:transcription initiation at RNA polymerase I promoter"/>
    <property type="evidence" value="ECO:0007669"/>
    <property type="project" value="InterPro"/>
</dbReference>
<evidence type="ECO:0000256" key="2">
    <source>
        <dbReference type="SAM" id="MobiDB-lite"/>
    </source>
</evidence>
<protein>
    <recommendedName>
        <fullName evidence="5">RNA polymerase I-specific transcription initiation factor RRN3</fullName>
    </recommendedName>
</protein>
<dbReference type="STRING" id="356882.A0A423X5V4"/>
<dbReference type="PANTHER" id="PTHR12790">
    <property type="entry name" value="TRANSCRIPTION INITIATION FACTOR IA RRN3"/>
    <property type="match status" value="1"/>
</dbReference>
<dbReference type="GO" id="GO:0001181">
    <property type="term" value="F:RNA polymerase I general transcription initiation factor activity"/>
    <property type="evidence" value="ECO:0007669"/>
    <property type="project" value="InterPro"/>
</dbReference>
<gene>
    <name evidence="3" type="ORF">VMCG_01092</name>
</gene>
<dbReference type="GO" id="GO:0001042">
    <property type="term" value="F:RNA polymerase I core binding"/>
    <property type="evidence" value="ECO:0007669"/>
    <property type="project" value="TreeGrafter"/>
</dbReference>
<comment type="similarity">
    <text evidence="1">Belongs to the RRN3 family.</text>
</comment>
<reference evidence="3 4" key="1">
    <citation type="submission" date="2015-09" db="EMBL/GenBank/DDBJ databases">
        <title>Host preference determinants of Valsa canker pathogens revealed by comparative genomics.</title>
        <authorList>
            <person name="Yin Z."/>
            <person name="Huang L."/>
        </authorList>
    </citation>
    <scope>NUCLEOTIDE SEQUENCE [LARGE SCALE GENOMIC DNA]</scope>
    <source>
        <strain evidence="3 4">03-1</strain>
    </source>
</reference>
<dbReference type="Proteomes" id="UP000283895">
    <property type="component" value="Unassembled WGS sequence"/>
</dbReference>
<dbReference type="Pfam" id="PF05327">
    <property type="entry name" value="RRN3"/>
    <property type="match status" value="1"/>
</dbReference>
<evidence type="ECO:0000313" key="3">
    <source>
        <dbReference type="EMBL" id="ROW11050.1"/>
    </source>
</evidence>
<accession>A0A423X5V4</accession>
<name>A0A423X5V4_9PEZI</name>
<feature type="region of interest" description="Disordered" evidence="2">
    <location>
        <begin position="20"/>
        <end position="69"/>
    </location>
</feature>
<dbReference type="PANTHER" id="PTHR12790:SF0">
    <property type="entry name" value="RNA POLYMERASE I-SPECIFIC TRANSCRIPTION INITIATION FACTOR RRN3-RELATED"/>
    <property type="match status" value="1"/>
</dbReference>